<accession>A0A1F6Y696</accession>
<reference evidence="1 2" key="1">
    <citation type="journal article" date="2016" name="Nat. Commun.">
        <title>Thousands of microbial genomes shed light on interconnected biogeochemical processes in an aquifer system.</title>
        <authorList>
            <person name="Anantharaman K."/>
            <person name="Brown C.T."/>
            <person name="Hug L.A."/>
            <person name="Sharon I."/>
            <person name="Castelle C.J."/>
            <person name="Probst A.J."/>
            <person name="Thomas B.C."/>
            <person name="Singh A."/>
            <person name="Wilkins M.J."/>
            <person name="Karaoz U."/>
            <person name="Brodie E.L."/>
            <person name="Williams K.H."/>
            <person name="Hubbard S.S."/>
            <person name="Banfield J.F."/>
        </authorList>
    </citation>
    <scope>NUCLEOTIDE SEQUENCE [LARGE SCALE GENOMIC DNA]</scope>
</reference>
<gene>
    <name evidence="1" type="ORF">A3G53_01320</name>
</gene>
<comment type="caution">
    <text evidence="1">The sequence shown here is derived from an EMBL/GenBank/DDBJ whole genome shotgun (WGS) entry which is preliminary data.</text>
</comment>
<protein>
    <submittedName>
        <fullName evidence="1">Uncharacterized protein</fullName>
    </submittedName>
</protein>
<sequence>MNPEQIRSLKKALAKPLEISMGREFDFFTKVNEALSYGIDGNVMHIHLRNISRYDYTEKEKLVIDGLRKLASVVSENVKIRTIRATSPLVARYPRQLKKLGLKTTGQISEELRLKYFKEETLPVHEAIMTREEFLAIYSSGPK</sequence>
<name>A0A1F6Y696_9BACT</name>
<dbReference type="AlphaFoldDB" id="A0A1F6Y696"/>
<dbReference type="EMBL" id="MFVU01000015">
    <property type="protein sequence ID" value="OGJ01910.1"/>
    <property type="molecule type" value="Genomic_DNA"/>
</dbReference>
<evidence type="ECO:0000313" key="2">
    <source>
        <dbReference type="Proteomes" id="UP000178645"/>
    </source>
</evidence>
<proteinExistence type="predicted"/>
<evidence type="ECO:0000313" key="1">
    <source>
        <dbReference type="EMBL" id="OGJ01910.1"/>
    </source>
</evidence>
<dbReference type="Proteomes" id="UP000178645">
    <property type="component" value="Unassembled WGS sequence"/>
</dbReference>
<organism evidence="1 2">
    <name type="scientific">Candidatus Nomurabacteria bacterium RIFCSPLOWO2_12_FULL_44_11</name>
    <dbReference type="NCBI Taxonomy" id="1801796"/>
    <lineage>
        <taxon>Bacteria</taxon>
        <taxon>Candidatus Nomuraibacteriota</taxon>
    </lineage>
</organism>